<dbReference type="Proteomes" id="UP001596004">
    <property type="component" value="Unassembled WGS sequence"/>
</dbReference>
<protein>
    <submittedName>
        <fullName evidence="1">Uncharacterized protein</fullName>
    </submittedName>
</protein>
<gene>
    <name evidence="1" type="ORF">ACFO60_17315</name>
</gene>
<dbReference type="RefSeq" id="WP_380841369.1">
    <property type="nucleotide sequence ID" value="NZ_JBHSFP010000010.1"/>
</dbReference>
<keyword evidence="2" id="KW-1185">Reference proteome</keyword>
<evidence type="ECO:0000313" key="1">
    <source>
        <dbReference type="EMBL" id="MFC4532536.1"/>
    </source>
</evidence>
<sequence length="44" mass="4544">MNWSLPYPVQALAAGPSGEIVAGTGNEIVVLEPFAPYPDGATSR</sequence>
<reference evidence="2" key="1">
    <citation type="journal article" date="2019" name="Int. J. Syst. Evol. Microbiol.">
        <title>The Global Catalogue of Microorganisms (GCM) 10K type strain sequencing project: providing services to taxonomists for standard genome sequencing and annotation.</title>
        <authorList>
            <consortium name="The Broad Institute Genomics Platform"/>
            <consortium name="The Broad Institute Genome Sequencing Center for Infectious Disease"/>
            <person name="Wu L."/>
            <person name="Ma J."/>
        </authorList>
    </citation>
    <scope>NUCLEOTIDE SEQUENCE [LARGE SCALE GENOMIC DNA]</scope>
    <source>
        <strain evidence="2">CGMCC 4.7132</strain>
    </source>
</reference>
<dbReference type="EMBL" id="JBHSFP010000010">
    <property type="protein sequence ID" value="MFC4532536.1"/>
    <property type="molecule type" value="Genomic_DNA"/>
</dbReference>
<evidence type="ECO:0000313" key="2">
    <source>
        <dbReference type="Proteomes" id="UP001596004"/>
    </source>
</evidence>
<name>A0ABV9CHK7_9ACTN</name>
<proteinExistence type="predicted"/>
<comment type="caution">
    <text evidence="1">The sequence shown here is derived from an EMBL/GenBank/DDBJ whole genome shotgun (WGS) entry which is preliminary data.</text>
</comment>
<organism evidence="1 2">
    <name type="scientific">Sphaerisporangium dianthi</name>
    <dbReference type="NCBI Taxonomy" id="1436120"/>
    <lineage>
        <taxon>Bacteria</taxon>
        <taxon>Bacillati</taxon>
        <taxon>Actinomycetota</taxon>
        <taxon>Actinomycetes</taxon>
        <taxon>Streptosporangiales</taxon>
        <taxon>Streptosporangiaceae</taxon>
        <taxon>Sphaerisporangium</taxon>
    </lineage>
</organism>
<accession>A0ABV9CHK7</accession>